<evidence type="ECO:0000313" key="6">
    <source>
        <dbReference type="Proteomes" id="UP001611548"/>
    </source>
</evidence>
<reference evidence="5 6" key="1">
    <citation type="submission" date="2024-10" db="EMBL/GenBank/DDBJ databases">
        <title>The Natural Products Discovery Center: Release of the First 8490 Sequenced Strains for Exploring Actinobacteria Biosynthetic Diversity.</title>
        <authorList>
            <person name="Kalkreuter E."/>
            <person name="Kautsar S.A."/>
            <person name="Yang D."/>
            <person name="Bader C.D."/>
            <person name="Teijaro C.N."/>
            <person name="Fluegel L."/>
            <person name="Davis C.M."/>
            <person name="Simpson J.R."/>
            <person name="Lauterbach L."/>
            <person name="Steele A.D."/>
            <person name="Gui C."/>
            <person name="Meng S."/>
            <person name="Li G."/>
            <person name="Viehrig K."/>
            <person name="Ye F."/>
            <person name="Su P."/>
            <person name="Kiefer A.F."/>
            <person name="Nichols A."/>
            <person name="Cepeda A.J."/>
            <person name="Yan W."/>
            <person name="Fan B."/>
            <person name="Jiang Y."/>
            <person name="Adhikari A."/>
            <person name="Zheng C.-J."/>
            <person name="Schuster L."/>
            <person name="Cowan T.M."/>
            <person name="Smanski M.J."/>
            <person name="Chevrette M.G."/>
            <person name="De Carvalho L.P.S."/>
            <person name="Shen B."/>
        </authorList>
    </citation>
    <scope>NUCLEOTIDE SEQUENCE [LARGE SCALE GENOMIC DNA]</scope>
    <source>
        <strain evidence="5 6">NPDC020327</strain>
    </source>
</reference>
<dbReference type="PROSITE" id="PS00894">
    <property type="entry name" value="HTH_DEOR_1"/>
    <property type="match status" value="1"/>
</dbReference>
<dbReference type="SUPFAM" id="SSF46785">
    <property type="entry name" value="Winged helix' DNA-binding domain"/>
    <property type="match status" value="1"/>
</dbReference>
<dbReference type="PANTHER" id="PTHR30146:SF155">
    <property type="entry name" value="ALANINE RACEMASE"/>
    <property type="match status" value="1"/>
</dbReference>
<dbReference type="EMBL" id="JBIRWE010000001">
    <property type="protein sequence ID" value="MFI1963144.1"/>
    <property type="molecule type" value="Genomic_DNA"/>
</dbReference>
<evidence type="ECO:0000256" key="3">
    <source>
        <dbReference type="ARBA" id="ARBA00023163"/>
    </source>
</evidence>
<keyword evidence="3" id="KW-0804">Transcription</keyword>
<name>A0ABW7UKE9_9ACTN</name>
<comment type="caution">
    <text evidence="5">The sequence shown here is derived from an EMBL/GenBank/DDBJ whole genome shotgun (WGS) entry which is preliminary data.</text>
</comment>
<sequence>MLPHINTGERGGEMRESVEERHKRILRIVRERESVRVAELAAELEISVETVRRDVTALADIGRVRRLHGSVTWPAAPLNARDARLARQAPAPPTSGLLLGMVVPTSNYFYRSIIQGARDAAAAAGARLLVGITEYYRGRDATQIRNMIEAGVDGLLLTPSWSVHGPTETDAAQLAELKTPAVLVERRIPLGLPGANLDRASSDHSGGASMAVRHLAGLGHRRIALLARNTHTWPHIRRGYQATVGTLGLPDDDISSTSGSPDEFNDEFENHTERLMELMDTGEVRAAIVHTDSDAANLLQWLLAQGVRVPEDFALVCYNDELAALTATPMTSVSPANHALGETAVKLLLRRVEEPGVEHSTVEWLPRLLIRKSCGAPQSAQLPSD</sequence>
<dbReference type="InterPro" id="IPR028082">
    <property type="entry name" value="Peripla_BP_I"/>
</dbReference>
<dbReference type="Pfam" id="PF08220">
    <property type="entry name" value="HTH_DeoR"/>
    <property type="match status" value="1"/>
</dbReference>
<dbReference type="Pfam" id="PF13377">
    <property type="entry name" value="Peripla_BP_3"/>
    <property type="match status" value="1"/>
</dbReference>
<protein>
    <submittedName>
        <fullName evidence="5">Substrate-binding domain-containing protein</fullName>
    </submittedName>
</protein>
<dbReference type="SMART" id="SM00420">
    <property type="entry name" value="HTH_DEOR"/>
    <property type="match status" value="1"/>
</dbReference>
<dbReference type="PRINTS" id="PR00037">
    <property type="entry name" value="HTHLACR"/>
</dbReference>
<dbReference type="InterPro" id="IPR001034">
    <property type="entry name" value="DeoR_HTH"/>
</dbReference>
<evidence type="ECO:0000256" key="2">
    <source>
        <dbReference type="ARBA" id="ARBA00023125"/>
    </source>
</evidence>
<gene>
    <name evidence="5" type="ORF">ACH429_03225</name>
</gene>
<dbReference type="InterPro" id="IPR036388">
    <property type="entry name" value="WH-like_DNA-bd_sf"/>
</dbReference>
<evidence type="ECO:0000259" key="4">
    <source>
        <dbReference type="PROSITE" id="PS51000"/>
    </source>
</evidence>
<proteinExistence type="predicted"/>
<evidence type="ECO:0000256" key="1">
    <source>
        <dbReference type="ARBA" id="ARBA00023015"/>
    </source>
</evidence>
<dbReference type="InterPro" id="IPR036390">
    <property type="entry name" value="WH_DNA-bd_sf"/>
</dbReference>
<organism evidence="5 6">
    <name type="scientific">Streptomyces pathocidini</name>
    <dbReference type="NCBI Taxonomy" id="1650571"/>
    <lineage>
        <taxon>Bacteria</taxon>
        <taxon>Bacillati</taxon>
        <taxon>Actinomycetota</taxon>
        <taxon>Actinomycetes</taxon>
        <taxon>Kitasatosporales</taxon>
        <taxon>Streptomycetaceae</taxon>
        <taxon>Streptomyces</taxon>
    </lineage>
</organism>
<dbReference type="PANTHER" id="PTHR30146">
    <property type="entry name" value="LACI-RELATED TRANSCRIPTIONAL REPRESSOR"/>
    <property type="match status" value="1"/>
</dbReference>
<dbReference type="RefSeq" id="WP_240483454.1">
    <property type="nucleotide sequence ID" value="NZ_JBIRWE010000001.1"/>
</dbReference>
<dbReference type="InterPro" id="IPR046335">
    <property type="entry name" value="LacI/GalR-like_sensor"/>
</dbReference>
<keyword evidence="2" id="KW-0238">DNA-binding</keyword>
<dbReference type="InterPro" id="IPR018356">
    <property type="entry name" value="Tscrpt_reg_HTH_DeoR_CS"/>
</dbReference>
<dbReference type="SUPFAM" id="SSF53822">
    <property type="entry name" value="Periplasmic binding protein-like I"/>
    <property type="match status" value="1"/>
</dbReference>
<evidence type="ECO:0000313" key="5">
    <source>
        <dbReference type="EMBL" id="MFI1963144.1"/>
    </source>
</evidence>
<keyword evidence="6" id="KW-1185">Reference proteome</keyword>
<feature type="domain" description="HTH deoR-type" evidence="4">
    <location>
        <begin position="18"/>
        <end position="73"/>
    </location>
</feature>
<dbReference type="Gene3D" id="1.10.10.10">
    <property type="entry name" value="Winged helix-like DNA-binding domain superfamily/Winged helix DNA-binding domain"/>
    <property type="match status" value="1"/>
</dbReference>
<dbReference type="Gene3D" id="3.40.50.2300">
    <property type="match status" value="2"/>
</dbReference>
<keyword evidence="1" id="KW-0805">Transcription regulation</keyword>
<dbReference type="PROSITE" id="PS51000">
    <property type="entry name" value="HTH_DEOR_2"/>
    <property type="match status" value="1"/>
</dbReference>
<accession>A0ABW7UKE9</accession>
<dbReference type="Proteomes" id="UP001611548">
    <property type="component" value="Unassembled WGS sequence"/>
</dbReference>